<dbReference type="KEGG" id="ehx:EMIHUDRAFT_215697"/>
<reference evidence="4" key="2">
    <citation type="submission" date="2024-10" db="UniProtKB">
        <authorList>
            <consortium name="EnsemblProtists"/>
        </authorList>
    </citation>
    <scope>IDENTIFICATION</scope>
</reference>
<protein>
    <recommendedName>
        <fullName evidence="3">Isochorismatase-like domain-containing protein</fullName>
    </recommendedName>
</protein>
<dbReference type="Gene3D" id="3.40.50.850">
    <property type="entry name" value="Isochorismatase-like"/>
    <property type="match status" value="1"/>
</dbReference>
<dbReference type="InterPro" id="IPR000868">
    <property type="entry name" value="Isochorismatase-like_dom"/>
</dbReference>
<feature type="compositionally biased region" description="Acidic residues" evidence="2">
    <location>
        <begin position="48"/>
        <end position="59"/>
    </location>
</feature>
<sequence>MGCVGSKQPADDGAQPQSGTGSPPVAQGQVKSASVGKAELTTTTDVAQVDDGDLDDDDEPQKQAALGKKGLGILRKNFCRTCAAQQQSAKNEASSQNDARSIKRVLVVIDVQDGYDSEFIASLPADVGGSLGFIQDEHAVKASYELGSRALITAYEPGSEPKISYNKGWNKGLPGEAMDTVAARAVTEIQSGEYELIVFTTDYLERSGAEELGVFPLDKTPWSDPTKPVALVGYDKYLTIAAGCPGVDISRRIREKLPDVTSANGKEGTANGTPALYLRKQVDDAFDEDREASERTGGAAWLDDVDVDDDGLPRADAQTLLQQLSARGYGPAEGTQLSFVGVVTNRCVASSLLHAATLGYRTRCLMGGCRAANAAAHEKGLAMIREKGGDGVEMVE</sequence>
<name>A0A0D3IGT7_EMIH1</name>
<keyword evidence="5" id="KW-1185">Reference proteome</keyword>
<dbReference type="EnsemblProtists" id="EOD10472">
    <property type="protein sequence ID" value="EOD10472"/>
    <property type="gene ID" value="EMIHUDRAFT_215697"/>
</dbReference>
<evidence type="ECO:0000256" key="2">
    <source>
        <dbReference type="SAM" id="MobiDB-lite"/>
    </source>
</evidence>
<dbReference type="SUPFAM" id="SSF52499">
    <property type="entry name" value="Isochorismatase-like hydrolases"/>
    <property type="match status" value="1"/>
</dbReference>
<evidence type="ECO:0000256" key="1">
    <source>
        <dbReference type="ARBA" id="ARBA00006336"/>
    </source>
</evidence>
<dbReference type="HOGENOM" id="CLU_697249_0_0_1"/>
<dbReference type="InterPro" id="IPR036380">
    <property type="entry name" value="Isochorismatase-like_sf"/>
</dbReference>
<feature type="domain" description="Isochorismatase-like" evidence="3">
    <location>
        <begin position="320"/>
        <end position="389"/>
    </location>
</feature>
<accession>A0A0D3IGT7</accession>
<dbReference type="Proteomes" id="UP000013827">
    <property type="component" value="Unassembled WGS sequence"/>
</dbReference>
<proteinExistence type="inferred from homology"/>
<reference evidence="5" key="1">
    <citation type="journal article" date="2013" name="Nature">
        <title>Pan genome of the phytoplankton Emiliania underpins its global distribution.</title>
        <authorList>
            <person name="Read B.A."/>
            <person name="Kegel J."/>
            <person name="Klute M.J."/>
            <person name="Kuo A."/>
            <person name="Lefebvre S.C."/>
            <person name="Maumus F."/>
            <person name="Mayer C."/>
            <person name="Miller J."/>
            <person name="Monier A."/>
            <person name="Salamov A."/>
            <person name="Young J."/>
            <person name="Aguilar M."/>
            <person name="Claverie J.M."/>
            <person name="Frickenhaus S."/>
            <person name="Gonzalez K."/>
            <person name="Herman E.K."/>
            <person name="Lin Y.C."/>
            <person name="Napier J."/>
            <person name="Ogata H."/>
            <person name="Sarno A.F."/>
            <person name="Shmutz J."/>
            <person name="Schroeder D."/>
            <person name="de Vargas C."/>
            <person name="Verret F."/>
            <person name="von Dassow P."/>
            <person name="Valentin K."/>
            <person name="Van de Peer Y."/>
            <person name="Wheeler G."/>
            <person name="Dacks J.B."/>
            <person name="Delwiche C.F."/>
            <person name="Dyhrman S.T."/>
            <person name="Glockner G."/>
            <person name="John U."/>
            <person name="Richards T."/>
            <person name="Worden A.Z."/>
            <person name="Zhang X."/>
            <person name="Grigoriev I.V."/>
            <person name="Allen A.E."/>
            <person name="Bidle K."/>
            <person name="Borodovsky M."/>
            <person name="Bowler C."/>
            <person name="Brownlee C."/>
            <person name="Cock J.M."/>
            <person name="Elias M."/>
            <person name="Gladyshev V.N."/>
            <person name="Groth M."/>
            <person name="Guda C."/>
            <person name="Hadaegh A."/>
            <person name="Iglesias-Rodriguez M.D."/>
            <person name="Jenkins J."/>
            <person name="Jones B.M."/>
            <person name="Lawson T."/>
            <person name="Leese F."/>
            <person name="Lindquist E."/>
            <person name="Lobanov A."/>
            <person name="Lomsadze A."/>
            <person name="Malik S.B."/>
            <person name="Marsh M.E."/>
            <person name="Mackinder L."/>
            <person name="Mock T."/>
            <person name="Mueller-Roeber B."/>
            <person name="Pagarete A."/>
            <person name="Parker M."/>
            <person name="Probert I."/>
            <person name="Quesneville H."/>
            <person name="Raines C."/>
            <person name="Rensing S.A."/>
            <person name="Riano-Pachon D.M."/>
            <person name="Richier S."/>
            <person name="Rokitta S."/>
            <person name="Shiraiwa Y."/>
            <person name="Soanes D.M."/>
            <person name="van der Giezen M."/>
            <person name="Wahlund T.M."/>
            <person name="Williams B."/>
            <person name="Wilson W."/>
            <person name="Wolfe G."/>
            <person name="Wurch L.L."/>
        </authorList>
    </citation>
    <scope>NUCLEOTIDE SEQUENCE</scope>
</reference>
<dbReference type="AlphaFoldDB" id="A0A0D3IGT7"/>
<dbReference type="PaxDb" id="2903-EOD10472"/>
<feature type="region of interest" description="Disordered" evidence="2">
    <location>
        <begin position="1"/>
        <end position="61"/>
    </location>
</feature>
<comment type="similarity">
    <text evidence="1">Belongs to the isochorismatase family.</text>
</comment>
<evidence type="ECO:0000313" key="4">
    <source>
        <dbReference type="EnsemblProtists" id="EOD10472"/>
    </source>
</evidence>
<dbReference type="GeneID" id="17256589"/>
<dbReference type="Pfam" id="PF00857">
    <property type="entry name" value="Isochorismatase"/>
    <property type="match status" value="1"/>
</dbReference>
<evidence type="ECO:0000313" key="5">
    <source>
        <dbReference type="Proteomes" id="UP000013827"/>
    </source>
</evidence>
<dbReference type="RefSeq" id="XP_005762901.1">
    <property type="nucleotide sequence ID" value="XM_005762844.1"/>
</dbReference>
<evidence type="ECO:0000259" key="3">
    <source>
        <dbReference type="Pfam" id="PF00857"/>
    </source>
</evidence>
<organism evidence="4 5">
    <name type="scientific">Emiliania huxleyi (strain CCMP1516)</name>
    <dbReference type="NCBI Taxonomy" id="280463"/>
    <lineage>
        <taxon>Eukaryota</taxon>
        <taxon>Haptista</taxon>
        <taxon>Haptophyta</taxon>
        <taxon>Prymnesiophyceae</taxon>
        <taxon>Isochrysidales</taxon>
        <taxon>Noelaerhabdaceae</taxon>
        <taxon>Emiliania</taxon>
    </lineage>
</organism>